<evidence type="ECO:0000313" key="9">
    <source>
        <dbReference type="Proteomes" id="UP000624325"/>
    </source>
</evidence>
<reference evidence="8 9" key="1">
    <citation type="submission" date="2021-01" db="EMBL/GenBank/DDBJ databases">
        <title>Whole genome shotgun sequence of Asanoa iriomotensis NBRC 100142.</title>
        <authorList>
            <person name="Komaki H."/>
            <person name="Tamura T."/>
        </authorList>
    </citation>
    <scope>NUCLEOTIDE SEQUENCE [LARGE SCALE GENOMIC DNA]</scope>
    <source>
        <strain evidence="8 9">NBRC 100142</strain>
    </source>
</reference>
<evidence type="ECO:0000256" key="5">
    <source>
        <dbReference type="SAM" id="Phobius"/>
    </source>
</evidence>
<keyword evidence="5" id="KW-0472">Membrane</keyword>
<evidence type="ECO:0000256" key="4">
    <source>
        <dbReference type="ARBA" id="ARBA00023008"/>
    </source>
</evidence>
<evidence type="ECO:0000313" key="8">
    <source>
        <dbReference type="EMBL" id="GIF54576.1"/>
    </source>
</evidence>
<dbReference type="InterPro" id="IPR007348">
    <property type="entry name" value="CopC_dom"/>
</dbReference>
<name>A0ABQ4BVM1_9ACTN</name>
<keyword evidence="3 6" id="KW-0732">Signal</keyword>
<evidence type="ECO:0000256" key="3">
    <source>
        <dbReference type="ARBA" id="ARBA00022729"/>
    </source>
</evidence>
<dbReference type="InterPro" id="IPR014755">
    <property type="entry name" value="Cu-Rt/internalin_Ig-like"/>
</dbReference>
<dbReference type="RefSeq" id="WP_239090457.1">
    <property type="nucleotide sequence ID" value="NZ_BAAALU010000014.1"/>
</dbReference>
<evidence type="ECO:0000256" key="1">
    <source>
        <dbReference type="ARBA" id="ARBA00004196"/>
    </source>
</evidence>
<keyword evidence="2" id="KW-0479">Metal-binding</keyword>
<keyword evidence="5" id="KW-1133">Transmembrane helix</keyword>
<gene>
    <name evidence="8" type="primary">pcoC</name>
    <name evidence="8" type="ORF">Air01nite_06710</name>
</gene>
<dbReference type="SUPFAM" id="SSF81296">
    <property type="entry name" value="E set domains"/>
    <property type="match status" value="1"/>
</dbReference>
<dbReference type="Pfam" id="PF04234">
    <property type="entry name" value="CopC"/>
    <property type="match status" value="1"/>
</dbReference>
<organism evidence="8 9">
    <name type="scientific">Asanoa iriomotensis</name>
    <dbReference type="NCBI Taxonomy" id="234613"/>
    <lineage>
        <taxon>Bacteria</taxon>
        <taxon>Bacillati</taxon>
        <taxon>Actinomycetota</taxon>
        <taxon>Actinomycetes</taxon>
        <taxon>Micromonosporales</taxon>
        <taxon>Micromonosporaceae</taxon>
        <taxon>Asanoa</taxon>
    </lineage>
</organism>
<evidence type="ECO:0000259" key="7">
    <source>
        <dbReference type="Pfam" id="PF04234"/>
    </source>
</evidence>
<keyword evidence="9" id="KW-1185">Reference proteome</keyword>
<dbReference type="InterPro" id="IPR032694">
    <property type="entry name" value="CopC/D"/>
</dbReference>
<keyword evidence="5" id="KW-0812">Transmembrane</keyword>
<dbReference type="EMBL" id="BONC01000003">
    <property type="protein sequence ID" value="GIF54576.1"/>
    <property type="molecule type" value="Genomic_DNA"/>
</dbReference>
<feature type="domain" description="CopC" evidence="7">
    <location>
        <begin position="26"/>
        <end position="118"/>
    </location>
</feature>
<accession>A0ABQ4BVM1</accession>
<dbReference type="Proteomes" id="UP000624325">
    <property type="component" value="Unassembled WGS sequence"/>
</dbReference>
<dbReference type="InterPro" id="IPR014756">
    <property type="entry name" value="Ig_E-set"/>
</dbReference>
<dbReference type="PANTHER" id="PTHR34820:SF4">
    <property type="entry name" value="INNER MEMBRANE PROTEIN YEBZ"/>
    <property type="match status" value="1"/>
</dbReference>
<proteinExistence type="predicted"/>
<sequence>MTRWWVAAVMFGALTALLAPAPAWAHNELRGSNPTDGARLSQSPTRIVVDFAERLDPKYTRISVSDAAEDAVVADPPTVTGTRAVQPLGALAAGAYTVAFRVVSVDGHPVQGSVTFSVTASAAATSASGSPTVSIAAVPQSDDGALGPVVVSGLAAVAVVLVAGFLLLRRRRDRMPPS</sequence>
<protein>
    <submittedName>
        <fullName evidence="8">Copper resistance protein</fullName>
    </submittedName>
</protein>
<dbReference type="Gene3D" id="2.60.40.1220">
    <property type="match status" value="1"/>
</dbReference>
<feature type="chain" id="PRO_5046182303" evidence="6">
    <location>
        <begin position="26"/>
        <end position="178"/>
    </location>
</feature>
<feature type="transmembrane region" description="Helical" evidence="5">
    <location>
        <begin position="145"/>
        <end position="168"/>
    </location>
</feature>
<dbReference type="PANTHER" id="PTHR34820">
    <property type="entry name" value="INNER MEMBRANE PROTEIN YEBZ"/>
    <property type="match status" value="1"/>
</dbReference>
<evidence type="ECO:0000256" key="6">
    <source>
        <dbReference type="SAM" id="SignalP"/>
    </source>
</evidence>
<comment type="subcellular location">
    <subcellularLocation>
        <location evidence="1">Cell envelope</location>
    </subcellularLocation>
</comment>
<evidence type="ECO:0000256" key="2">
    <source>
        <dbReference type="ARBA" id="ARBA00022723"/>
    </source>
</evidence>
<comment type="caution">
    <text evidence="8">The sequence shown here is derived from an EMBL/GenBank/DDBJ whole genome shotgun (WGS) entry which is preliminary data.</text>
</comment>
<keyword evidence="4" id="KW-0186">Copper</keyword>
<feature type="signal peptide" evidence="6">
    <location>
        <begin position="1"/>
        <end position="25"/>
    </location>
</feature>